<name>A0A8U0IFE8_9EURY</name>
<proteinExistence type="predicted"/>
<dbReference type="Proteomes" id="UP000830434">
    <property type="component" value="Chromosome"/>
</dbReference>
<dbReference type="KEGG" id="haxz:M0R88_10795"/>
<sequence length="81" mass="7963">MTGRSGPIRRASGGESSSGSLGSTLVTAVAVAAVFAGVGVVAKLVYDALPPGLAFPGFVVALAVSGFGGLYAVLRLRDRLG</sequence>
<gene>
    <name evidence="3" type="ORF">M0R88_10795</name>
</gene>
<dbReference type="AlphaFoldDB" id="A0A8U0IFE8"/>
<accession>A0A8U0IFE8</accession>
<evidence type="ECO:0000313" key="3">
    <source>
        <dbReference type="EMBL" id="UPV99013.1"/>
    </source>
</evidence>
<evidence type="ECO:0000256" key="2">
    <source>
        <dbReference type="SAM" id="Phobius"/>
    </source>
</evidence>
<keyword evidence="2" id="KW-0472">Membrane</keyword>
<evidence type="ECO:0000313" key="4">
    <source>
        <dbReference type="Proteomes" id="UP000830434"/>
    </source>
</evidence>
<evidence type="ECO:0000256" key="1">
    <source>
        <dbReference type="SAM" id="MobiDB-lite"/>
    </source>
</evidence>
<protein>
    <submittedName>
        <fullName evidence="3">Uncharacterized protein</fullName>
    </submittedName>
</protein>
<reference evidence="3" key="1">
    <citation type="submission" date="2022-04" db="EMBL/GenBank/DDBJ databases">
        <title>Diverse halophilic archaea isolated from saline environments.</title>
        <authorList>
            <person name="Cui H.-L."/>
        </authorList>
    </citation>
    <scope>NUCLEOTIDE SEQUENCE</scope>
    <source>
        <strain evidence="3">XZYJT40</strain>
    </source>
</reference>
<keyword evidence="4" id="KW-1185">Reference proteome</keyword>
<organism evidence="3 4">
    <name type="scientific">Halorussus gelatinilyticus</name>
    <dbReference type="NCBI Taxonomy" id="2937524"/>
    <lineage>
        <taxon>Archaea</taxon>
        <taxon>Methanobacteriati</taxon>
        <taxon>Methanobacteriota</taxon>
        <taxon>Stenosarchaea group</taxon>
        <taxon>Halobacteria</taxon>
        <taxon>Halobacteriales</taxon>
        <taxon>Haladaptataceae</taxon>
        <taxon>Halorussus</taxon>
    </lineage>
</organism>
<feature type="region of interest" description="Disordered" evidence="1">
    <location>
        <begin position="1"/>
        <end position="21"/>
    </location>
</feature>
<feature type="transmembrane region" description="Helical" evidence="2">
    <location>
        <begin position="21"/>
        <end position="46"/>
    </location>
</feature>
<dbReference type="RefSeq" id="WP_248653517.1">
    <property type="nucleotide sequence ID" value="NZ_CP096658.1"/>
</dbReference>
<keyword evidence="2" id="KW-0812">Transmembrane</keyword>
<dbReference type="GeneID" id="72190348"/>
<dbReference type="EMBL" id="CP096658">
    <property type="protein sequence ID" value="UPV99013.1"/>
    <property type="molecule type" value="Genomic_DNA"/>
</dbReference>
<keyword evidence="2" id="KW-1133">Transmembrane helix</keyword>
<feature type="transmembrane region" description="Helical" evidence="2">
    <location>
        <begin position="52"/>
        <end position="74"/>
    </location>
</feature>